<organism evidence="5 6">
    <name type="scientific">Periplaneta americana</name>
    <name type="common">American cockroach</name>
    <name type="synonym">Blatta americana</name>
    <dbReference type="NCBI Taxonomy" id="6978"/>
    <lineage>
        <taxon>Eukaryota</taxon>
        <taxon>Metazoa</taxon>
        <taxon>Ecdysozoa</taxon>
        <taxon>Arthropoda</taxon>
        <taxon>Hexapoda</taxon>
        <taxon>Insecta</taxon>
        <taxon>Pterygota</taxon>
        <taxon>Neoptera</taxon>
        <taxon>Polyneoptera</taxon>
        <taxon>Dictyoptera</taxon>
        <taxon>Blattodea</taxon>
        <taxon>Blattoidea</taxon>
        <taxon>Blattidae</taxon>
        <taxon>Blattinae</taxon>
        <taxon>Periplaneta</taxon>
    </lineage>
</organism>
<keyword evidence="4" id="KW-0732">Signal</keyword>
<gene>
    <name evidence="5" type="ORF">ANN_12235</name>
</gene>
<dbReference type="Proteomes" id="UP001148838">
    <property type="component" value="Unassembled WGS sequence"/>
</dbReference>
<dbReference type="Pfam" id="PF13855">
    <property type="entry name" value="LRR_8"/>
    <property type="match status" value="2"/>
</dbReference>
<evidence type="ECO:0000256" key="4">
    <source>
        <dbReference type="SAM" id="SignalP"/>
    </source>
</evidence>
<dbReference type="InterPro" id="IPR026906">
    <property type="entry name" value="LRR_5"/>
</dbReference>
<proteinExistence type="predicted"/>
<dbReference type="InterPro" id="IPR003591">
    <property type="entry name" value="Leu-rich_rpt_typical-subtyp"/>
</dbReference>
<dbReference type="Gene3D" id="3.80.10.10">
    <property type="entry name" value="Ribonuclease Inhibitor"/>
    <property type="match status" value="4"/>
</dbReference>
<dbReference type="Pfam" id="PF00560">
    <property type="entry name" value="LRR_1"/>
    <property type="match status" value="1"/>
</dbReference>
<dbReference type="PRINTS" id="PR00019">
    <property type="entry name" value="LEURICHRPT"/>
</dbReference>
<keyword evidence="3" id="KW-0472">Membrane</keyword>
<dbReference type="SUPFAM" id="SSF52058">
    <property type="entry name" value="L domain-like"/>
    <property type="match status" value="2"/>
</dbReference>
<dbReference type="PANTHER" id="PTHR24366">
    <property type="entry name" value="IG(IMMUNOGLOBULIN) AND LRR(LEUCINE RICH REPEAT) DOMAINS"/>
    <property type="match status" value="1"/>
</dbReference>
<evidence type="ECO:0000256" key="3">
    <source>
        <dbReference type="SAM" id="Phobius"/>
    </source>
</evidence>
<keyword evidence="1" id="KW-0433">Leucine-rich repeat</keyword>
<dbReference type="SMART" id="SM00369">
    <property type="entry name" value="LRR_TYP"/>
    <property type="match status" value="13"/>
</dbReference>
<accession>A0ABQ8TG91</accession>
<keyword evidence="3" id="KW-1133">Transmembrane helix</keyword>
<evidence type="ECO:0000256" key="1">
    <source>
        <dbReference type="ARBA" id="ARBA00022614"/>
    </source>
</evidence>
<dbReference type="PROSITE" id="PS51450">
    <property type="entry name" value="LRR"/>
    <property type="match status" value="2"/>
</dbReference>
<dbReference type="InterPro" id="IPR032675">
    <property type="entry name" value="LRR_dom_sf"/>
</dbReference>
<dbReference type="Pfam" id="PF13306">
    <property type="entry name" value="LRR_5"/>
    <property type="match status" value="1"/>
</dbReference>
<comment type="caution">
    <text evidence="5">The sequence shown here is derived from an EMBL/GenBank/DDBJ whole genome shotgun (WGS) entry which is preliminary data.</text>
</comment>
<feature type="transmembrane region" description="Helical" evidence="3">
    <location>
        <begin position="588"/>
        <end position="610"/>
    </location>
</feature>
<feature type="chain" id="PRO_5046143138" evidence="4">
    <location>
        <begin position="22"/>
        <end position="643"/>
    </location>
</feature>
<evidence type="ECO:0000313" key="6">
    <source>
        <dbReference type="Proteomes" id="UP001148838"/>
    </source>
</evidence>
<name>A0ABQ8TG91_PERAM</name>
<dbReference type="PANTHER" id="PTHR24366:SF170">
    <property type="entry name" value="RE50361P"/>
    <property type="match status" value="1"/>
</dbReference>
<evidence type="ECO:0000256" key="2">
    <source>
        <dbReference type="ARBA" id="ARBA00022737"/>
    </source>
</evidence>
<feature type="signal peptide" evidence="4">
    <location>
        <begin position="1"/>
        <end position="21"/>
    </location>
</feature>
<reference evidence="5 6" key="1">
    <citation type="journal article" date="2022" name="Allergy">
        <title>Genome assembly and annotation of Periplaneta americana reveal a comprehensive cockroach allergen profile.</title>
        <authorList>
            <person name="Wang L."/>
            <person name="Xiong Q."/>
            <person name="Saelim N."/>
            <person name="Wang L."/>
            <person name="Nong W."/>
            <person name="Wan A.T."/>
            <person name="Shi M."/>
            <person name="Liu X."/>
            <person name="Cao Q."/>
            <person name="Hui J.H.L."/>
            <person name="Sookrung N."/>
            <person name="Leung T.F."/>
            <person name="Tungtrongchitr A."/>
            <person name="Tsui S.K.W."/>
        </authorList>
    </citation>
    <scope>NUCLEOTIDE SEQUENCE [LARGE SCALE GENOMIC DNA]</scope>
    <source>
        <strain evidence="5">PWHHKU_190912</strain>
    </source>
</reference>
<protein>
    <submittedName>
        <fullName evidence="5">Uncharacterized protein</fullName>
    </submittedName>
</protein>
<evidence type="ECO:0000313" key="5">
    <source>
        <dbReference type="EMBL" id="KAJ4445555.1"/>
    </source>
</evidence>
<keyword evidence="2" id="KW-0677">Repeat</keyword>
<dbReference type="InterPro" id="IPR001611">
    <property type="entry name" value="Leu-rich_rpt"/>
</dbReference>
<keyword evidence="3" id="KW-0812">Transmembrane</keyword>
<keyword evidence="6" id="KW-1185">Reference proteome</keyword>
<sequence>MASLPRVVLLLIINLLSGCIAATVCPTGVCNCTKELNDNGGSDLLFNCSGNGLPTVPQNLDRNATILDLSNNDIAYLRNDTFNKTGVLHLHKVYFKQNRISGIESGTFKTAVSLSELDLESNLLAKILPGTFSHNPQLVILNLRNNSLTSLPVDVMTLTNHIKELYLGHNSITVVDTAEVEKYYPELRRLDVSKNQISRIVSTNPVSQSSLEIINASYNYIARIDPGTFSNARKLKDVDLSNNDVSSLGEDTFVNNSDLVRIDISRNHIITIHRNAFRNNPNITEINAGYNKMTYLHPDTFSKNPLLTKVTVSWNDIRKIQPGTFSNNPLLESIDFNTNKIQAVHSSAFTNNPNLKSVDLSSNAIISLHPDTFTNNEKLEYLFLNKNQHMRVLDGLVIRASTLKIFDMQHCNLTELPKGLLSNVSSLKELNLGNNNLTTIANLTDPENSQYVDTLTKLEVLDLSNNQMQTINVEVFSNNITKLKTLQIAGNPFLCDCKLRRVWLWSQKQGIIPREPQINCTNVQRESVYWGDVEHLDCEEEEESPAEDISTARSTSDVPGCDTCTEKYFVSPTPNIPQSRSEDRGNKILVGVSLFFLLLVILVILPLLFIMRRKYGTYKVTKPKPRIEQNDEQVPQNSPGQTA</sequence>
<dbReference type="EMBL" id="JAJSOF020000009">
    <property type="protein sequence ID" value="KAJ4445555.1"/>
    <property type="molecule type" value="Genomic_DNA"/>
</dbReference>
<dbReference type="PROSITE" id="PS51257">
    <property type="entry name" value="PROKAR_LIPOPROTEIN"/>
    <property type="match status" value="1"/>
</dbReference>